<feature type="domain" description="HD-GYP" evidence="2">
    <location>
        <begin position="330"/>
        <end position="519"/>
    </location>
</feature>
<evidence type="ECO:0000313" key="4">
    <source>
        <dbReference type="Proteomes" id="UP000233654"/>
    </source>
</evidence>
<feature type="domain" description="HD" evidence="1">
    <location>
        <begin position="352"/>
        <end position="474"/>
    </location>
</feature>
<organism evidence="3 4">
    <name type="scientific">Candidatus Anoxymicrobium japonicum</name>
    <dbReference type="NCBI Taxonomy" id="2013648"/>
    <lineage>
        <taxon>Bacteria</taxon>
        <taxon>Bacillati</taxon>
        <taxon>Actinomycetota</taxon>
        <taxon>Candidatus Geothermincolia</taxon>
        <taxon>Candidatus Geothermincolales</taxon>
        <taxon>Candidatus Anoxymicrobiaceae</taxon>
        <taxon>Candidatus Anoxymicrobium</taxon>
    </lineage>
</organism>
<evidence type="ECO:0000259" key="1">
    <source>
        <dbReference type="PROSITE" id="PS51831"/>
    </source>
</evidence>
<dbReference type="Pfam" id="PF13487">
    <property type="entry name" value="HD_5"/>
    <property type="match status" value="1"/>
</dbReference>
<dbReference type="InterPro" id="IPR006674">
    <property type="entry name" value="HD_domain"/>
</dbReference>
<accession>A0A2N3G6R3</accession>
<dbReference type="CDD" id="cd00077">
    <property type="entry name" value="HDc"/>
    <property type="match status" value="1"/>
</dbReference>
<comment type="caution">
    <text evidence="3">The sequence shown here is derived from an EMBL/GenBank/DDBJ whole genome shotgun (WGS) entry which is preliminary data.</text>
</comment>
<dbReference type="SUPFAM" id="SSF109604">
    <property type="entry name" value="HD-domain/PDEase-like"/>
    <property type="match status" value="1"/>
</dbReference>
<gene>
    <name evidence="3" type="ORF">CVT63_02820</name>
</gene>
<dbReference type="InterPro" id="IPR003018">
    <property type="entry name" value="GAF"/>
</dbReference>
<dbReference type="InterPro" id="IPR003607">
    <property type="entry name" value="HD/PDEase_dom"/>
</dbReference>
<dbReference type="InterPro" id="IPR029016">
    <property type="entry name" value="GAF-like_dom_sf"/>
</dbReference>
<dbReference type="SMART" id="SM00065">
    <property type="entry name" value="GAF"/>
    <property type="match status" value="1"/>
</dbReference>
<dbReference type="PROSITE" id="PS51831">
    <property type="entry name" value="HD"/>
    <property type="match status" value="1"/>
</dbReference>
<dbReference type="SMART" id="SM00471">
    <property type="entry name" value="HDc"/>
    <property type="match status" value="1"/>
</dbReference>
<dbReference type="PANTHER" id="PTHR43155">
    <property type="entry name" value="CYCLIC DI-GMP PHOSPHODIESTERASE PA4108-RELATED"/>
    <property type="match status" value="1"/>
</dbReference>
<dbReference type="InterPro" id="IPR037522">
    <property type="entry name" value="HD_GYP_dom"/>
</dbReference>
<evidence type="ECO:0000313" key="3">
    <source>
        <dbReference type="EMBL" id="PKQ28400.1"/>
    </source>
</evidence>
<sequence length="519" mass="57381">MIASTAREDNMTRIAKTLSKQRDAILKATAELLPLSASGVSFARDELLEQAGMTLDLLIESESERDVSFLFDRWEAIGKICAQRDLALDEFPDMPFILKHAIWLVMRPLVESGKIKLADLIDQMMGTDTDLAGCRSALTKGFMKTREITLVARNEALYSLLVGKDRLTESDASNNMDAIGIVARTMTTRQEPKEQLLNLLQMATVLMRADNGVLMLAEEMFGNLKVEATLGPVAWACDKTFAALAKWVFDNNRIVHWRRDKPDERFGVLAPPVSTCLTAPLVVWDKPIGALGIASSEADKQYSKNDIELFGNFAAQAAVSLENIRLYQRLQDTYIGAIGSLAAAIEARDPYTVGHSARVTQYSVAIAESMRLTTEEIEELRLAGLLHDLGKIGVPDNILNKAGRLTEEEYSAIKMHPALSMRIIEPLPHLGNIIPIIYHHHERYDGKGYVDGKAGANIPLGARIVAVADSFEAMTSDRPYRKALTREMAISEIEKNAGSQFDPEVVRHFLALLEKTNAG</sequence>
<evidence type="ECO:0000259" key="2">
    <source>
        <dbReference type="PROSITE" id="PS51832"/>
    </source>
</evidence>
<dbReference type="Proteomes" id="UP000233654">
    <property type="component" value="Unassembled WGS sequence"/>
</dbReference>
<reference evidence="3 4" key="1">
    <citation type="journal article" date="2017" name="ISME J.">
        <title>Potential for microbial H2 and metal transformations associated with novel bacteria and archaea in deep terrestrial subsurface sediments.</title>
        <authorList>
            <person name="Hernsdorf A.W."/>
            <person name="Amano Y."/>
            <person name="Miyakawa K."/>
            <person name="Ise K."/>
            <person name="Suzuki Y."/>
            <person name="Anantharaman K."/>
            <person name="Probst A."/>
            <person name="Burstein D."/>
            <person name="Thomas B.C."/>
            <person name="Banfield J.F."/>
        </authorList>
    </citation>
    <scope>NUCLEOTIDE SEQUENCE [LARGE SCALE GENOMIC DNA]</scope>
    <source>
        <strain evidence="3">HGW-Actinobacteria-3</strain>
    </source>
</reference>
<dbReference type="EMBL" id="PHEX01000017">
    <property type="protein sequence ID" value="PKQ28400.1"/>
    <property type="molecule type" value="Genomic_DNA"/>
</dbReference>
<dbReference type="SUPFAM" id="SSF55781">
    <property type="entry name" value="GAF domain-like"/>
    <property type="match status" value="1"/>
</dbReference>
<name>A0A2N3G6R3_9ACTN</name>
<dbReference type="Pfam" id="PF13492">
    <property type="entry name" value="GAF_3"/>
    <property type="match status" value="1"/>
</dbReference>
<dbReference type="Gene3D" id="1.10.3210.10">
    <property type="entry name" value="Hypothetical protein af1432"/>
    <property type="match status" value="1"/>
</dbReference>
<dbReference type="Gene3D" id="3.30.450.40">
    <property type="match status" value="1"/>
</dbReference>
<protein>
    <submittedName>
        <fullName evidence="3">Uncharacterized protein</fullName>
    </submittedName>
</protein>
<dbReference type="PANTHER" id="PTHR43155:SF2">
    <property type="entry name" value="CYCLIC DI-GMP PHOSPHODIESTERASE PA4108"/>
    <property type="match status" value="1"/>
</dbReference>
<proteinExistence type="predicted"/>
<dbReference type="PROSITE" id="PS51832">
    <property type="entry name" value="HD_GYP"/>
    <property type="match status" value="1"/>
</dbReference>
<dbReference type="AlphaFoldDB" id="A0A2N3G6R3"/>